<dbReference type="PANTHER" id="PTHR45138:SF9">
    <property type="entry name" value="DIGUANYLATE CYCLASE DGCM-RELATED"/>
    <property type="match status" value="1"/>
</dbReference>
<feature type="domain" description="GGDEF" evidence="3">
    <location>
        <begin position="257"/>
        <end position="391"/>
    </location>
</feature>
<dbReference type="InterPro" id="IPR050469">
    <property type="entry name" value="Diguanylate_Cyclase"/>
</dbReference>
<dbReference type="PROSITE" id="PS50887">
    <property type="entry name" value="GGDEF"/>
    <property type="match status" value="1"/>
</dbReference>
<dbReference type="AlphaFoldDB" id="A0A6J7IU68"/>
<sequence length="391" mass="42350">MHTIRSQRYGEPPRSGRHRKSSFGRASAALSDWFTQPFDYDWIVLHHSTRHLRGLLGGVIAAGTLSIAFISTVMLFSFHGPTSESGRTWIVVMLGIQVAVAGAWLVLPLPNGRKRLVQVFVMFAIFGDVGLTSVLAFYDDFGRLTGCVLFSVTGAFVGYLMSPRWLAAHLTWSSVFTLIFGYLAYLGQNEDPATILATTCTVLVATNGTPVFAQVVWTLISRDARQSTLDPLTGVFNRRGADNALLDLWAEAEEKQLSLVVLVVDIDKFKRVNDNHGHARGDEVIQLVSNRLAALAGRRGVVARTGGEEFLVASTGAECDLHELIHLVKTGLYHPTDPVPVTASIGAAVLPVSSMSPGIGASTIVRMARTADAHMYRAKESGGNNVSMTVL</sequence>
<dbReference type="InterPro" id="IPR000160">
    <property type="entry name" value="GGDEF_dom"/>
</dbReference>
<feature type="transmembrane region" description="Helical" evidence="2">
    <location>
        <begin position="168"/>
        <end position="187"/>
    </location>
</feature>
<accession>A0A6J7IU68</accession>
<dbReference type="InterPro" id="IPR029787">
    <property type="entry name" value="Nucleotide_cyclase"/>
</dbReference>
<keyword evidence="2" id="KW-0812">Transmembrane</keyword>
<dbReference type="GO" id="GO:0005886">
    <property type="term" value="C:plasma membrane"/>
    <property type="evidence" value="ECO:0007669"/>
    <property type="project" value="TreeGrafter"/>
</dbReference>
<feature type="transmembrane region" description="Helical" evidence="2">
    <location>
        <begin position="143"/>
        <end position="161"/>
    </location>
</feature>
<proteinExistence type="predicted"/>
<dbReference type="CDD" id="cd01949">
    <property type="entry name" value="GGDEF"/>
    <property type="match status" value="1"/>
</dbReference>
<feature type="transmembrane region" description="Helical" evidence="2">
    <location>
        <begin position="88"/>
        <end position="107"/>
    </location>
</feature>
<dbReference type="InterPro" id="IPR043128">
    <property type="entry name" value="Rev_trsase/Diguanyl_cyclase"/>
</dbReference>
<dbReference type="PANTHER" id="PTHR45138">
    <property type="entry name" value="REGULATORY COMPONENTS OF SENSORY TRANSDUCTION SYSTEM"/>
    <property type="match status" value="1"/>
</dbReference>
<evidence type="ECO:0000256" key="2">
    <source>
        <dbReference type="SAM" id="Phobius"/>
    </source>
</evidence>
<feature type="region of interest" description="Disordered" evidence="1">
    <location>
        <begin position="1"/>
        <end position="21"/>
    </location>
</feature>
<name>A0A6J7IU68_9ZZZZ</name>
<evidence type="ECO:0000313" key="4">
    <source>
        <dbReference type="EMBL" id="CAB4934320.1"/>
    </source>
</evidence>
<dbReference type="GO" id="GO:1902201">
    <property type="term" value="P:negative regulation of bacterial-type flagellum-dependent cell motility"/>
    <property type="evidence" value="ECO:0007669"/>
    <property type="project" value="TreeGrafter"/>
</dbReference>
<feature type="transmembrane region" description="Helical" evidence="2">
    <location>
        <begin position="193"/>
        <end position="220"/>
    </location>
</feature>
<keyword evidence="2" id="KW-0472">Membrane</keyword>
<dbReference type="NCBIfam" id="TIGR00254">
    <property type="entry name" value="GGDEF"/>
    <property type="match status" value="1"/>
</dbReference>
<feature type="transmembrane region" description="Helical" evidence="2">
    <location>
        <begin position="119"/>
        <end position="137"/>
    </location>
</feature>
<dbReference type="Gene3D" id="3.30.70.270">
    <property type="match status" value="1"/>
</dbReference>
<dbReference type="SUPFAM" id="SSF55073">
    <property type="entry name" value="Nucleotide cyclase"/>
    <property type="match status" value="1"/>
</dbReference>
<dbReference type="SMART" id="SM00267">
    <property type="entry name" value="GGDEF"/>
    <property type="match status" value="1"/>
</dbReference>
<dbReference type="EMBL" id="CAFBLX010000519">
    <property type="protein sequence ID" value="CAB4934320.1"/>
    <property type="molecule type" value="Genomic_DNA"/>
</dbReference>
<evidence type="ECO:0000259" key="3">
    <source>
        <dbReference type="PROSITE" id="PS50887"/>
    </source>
</evidence>
<dbReference type="GO" id="GO:0043709">
    <property type="term" value="P:cell adhesion involved in single-species biofilm formation"/>
    <property type="evidence" value="ECO:0007669"/>
    <property type="project" value="TreeGrafter"/>
</dbReference>
<evidence type="ECO:0000256" key="1">
    <source>
        <dbReference type="SAM" id="MobiDB-lite"/>
    </source>
</evidence>
<keyword evidence="2" id="KW-1133">Transmembrane helix</keyword>
<dbReference type="Pfam" id="PF00990">
    <property type="entry name" value="GGDEF"/>
    <property type="match status" value="1"/>
</dbReference>
<organism evidence="4">
    <name type="scientific">freshwater metagenome</name>
    <dbReference type="NCBI Taxonomy" id="449393"/>
    <lineage>
        <taxon>unclassified sequences</taxon>
        <taxon>metagenomes</taxon>
        <taxon>ecological metagenomes</taxon>
    </lineage>
</organism>
<reference evidence="4" key="1">
    <citation type="submission" date="2020-05" db="EMBL/GenBank/DDBJ databases">
        <authorList>
            <person name="Chiriac C."/>
            <person name="Salcher M."/>
            <person name="Ghai R."/>
            <person name="Kavagutti S V."/>
        </authorList>
    </citation>
    <scope>NUCLEOTIDE SEQUENCE</scope>
</reference>
<dbReference type="GO" id="GO:0052621">
    <property type="term" value="F:diguanylate cyclase activity"/>
    <property type="evidence" value="ECO:0007669"/>
    <property type="project" value="TreeGrafter"/>
</dbReference>
<feature type="transmembrane region" description="Helical" evidence="2">
    <location>
        <begin position="55"/>
        <end position="76"/>
    </location>
</feature>
<gene>
    <name evidence="4" type="ORF">UFOPK3472_04273</name>
</gene>
<protein>
    <submittedName>
        <fullName evidence="4">Unannotated protein</fullName>
    </submittedName>
</protein>